<feature type="transmembrane region" description="Helical" evidence="7">
    <location>
        <begin position="590"/>
        <end position="614"/>
    </location>
</feature>
<feature type="transmembrane region" description="Helical" evidence="7">
    <location>
        <begin position="635"/>
        <end position="657"/>
    </location>
</feature>
<protein>
    <submittedName>
        <fullName evidence="9">MMPL family transporter</fullName>
    </submittedName>
</protein>
<feature type="transmembrane region" description="Helical" evidence="7">
    <location>
        <begin position="307"/>
        <end position="332"/>
    </location>
</feature>
<dbReference type="InterPro" id="IPR050545">
    <property type="entry name" value="Mycobact_MmpL"/>
</dbReference>
<dbReference type="InterPro" id="IPR004869">
    <property type="entry name" value="MMPL_dom"/>
</dbReference>
<comment type="subcellular location">
    <subcellularLocation>
        <location evidence="1">Cell membrane</location>
        <topology evidence="1">Multi-pass membrane protein</topology>
    </subcellularLocation>
</comment>
<dbReference type="Pfam" id="PF03176">
    <property type="entry name" value="MMPL"/>
    <property type="match status" value="2"/>
</dbReference>
<gene>
    <name evidence="9" type="ORF">F8O04_02705</name>
</gene>
<evidence type="ECO:0000256" key="6">
    <source>
        <dbReference type="SAM" id="MobiDB-lite"/>
    </source>
</evidence>
<dbReference type="AlphaFoldDB" id="A0A6H9WQE4"/>
<feature type="transmembrane region" description="Helical" evidence="7">
    <location>
        <begin position="526"/>
        <end position="546"/>
    </location>
</feature>
<proteinExistence type="predicted"/>
<feature type="domain" description="SSD" evidence="8">
    <location>
        <begin position="183"/>
        <end position="330"/>
    </location>
</feature>
<name>A0A6H9WQE4_9MICO</name>
<organism evidence="9 10">
    <name type="scientific">Pseudoclavibacter endophyticus</name>
    <dbReference type="NCBI Taxonomy" id="1778590"/>
    <lineage>
        <taxon>Bacteria</taxon>
        <taxon>Bacillati</taxon>
        <taxon>Actinomycetota</taxon>
        <taxon>Actinomycetes</taxon>
        <taxon>Micrococcales</taxon>
        <taxon>Microbacteriaceae</taxon>
        <taxon>Pseudoclavibacter</taxon>
    </lineage>
</organism>
<keyword evidence="4 7" id="KW-1133">Transmembrane helix</keyword>
<keyword evidence="2" id="KW-1003">Cell membrane</keyword>
<dbReference type="InterPro" id="IPR000731">
    <property type="entry name" value="SSD"/>
</dbReference>
<feature type="transmembrane region" description="Helical" evidence="7">
    <location>
        <begin position="363"/>
        <end position="384"/>
    </location>
</feature>
<evidence type="ECO:0000313" key="10">
    <source>
        <dbReference type="Proteomes" id="UP000431744"/>
    </source>
</evidence>
<evidence type="ECO:0000256" key="1">
    <source>
        <dbReference type="ARBA" id="ARBA00004651"/>
    </source>
</evidence>
<feature type="transmembrane region" description="Helical" evidence="7">
    <location>
        <begin position="558"/>
        <end position="578"/>
    </location>
</feature>
<feature type="transmembrane region" description="Helical" evidence="7">
    <location>
        <begin position="20"/>
        <end position="39"/>
    </location>
</feature>
<dbReference type="RefSeq" id="WP_158027799.1">
    <property type="nucleotide sequence ID" value="NZ_BMHG01000001.1"/>
</dbReference>
<evidence type="ECO:0000256" key="2">
    <source>
        <dbReference type="ARBA" id="ARBA00022475"/>
    </source>
</evidence>
<reference evidence="9 10" key="1">
    <citation type="submission" date="2019-09" db="EMBL/GenBank/DDBJ databases">
        <title>Phylogeny of genus Pseudoclavibacter and closely related genus.</title>
        <authorList>
            <person name="Li Y."/>
        </authorList>
    </citation>
    <scope>NUCLEOTIDE SEQUENCE [LARGE SCALE GENOMIC DNA]</scope>
    <source>
        <strain evidence="9 10">EGI 60007</strain>
    </source>
</reference>
<feature type="transmembrane region" description="Helical" evidence="7">
    <location>
        <begin position="181"/>
        <end position="201"/>
    </location>
</feature>
<accession>A0A6H9WQE4</accession>
<keyword evidence="5 7" id="KW-0472">Membrane</keyword>
<feature type="transmembrane region" description="Helical" evidence="7">
    <location>
        <begin position="234"/>
        <end position="252"/>
    </location>
</feature>
<dbReference type="GO" id="GO:0005886">
    <property type="term" value="C:plasma membrane"/>
    <property type="evidence" value="ECO:0007669"/>
    <property type="project" value="UniProtKB-SubCell"/>
</dbReference>
<evidence type="ECO:0000256" key="7">
    <source>
        <dbReference type="SAM" id="Phobius"/>
    </source>
</evidence>
<dbReference type="PANTHER" id="PTHR33406">
    <property type="entry name" value="MEMBRANE PROTEIN MJ1562-RELATED"/>
    <property type="match status" value="1"/>
</dbReference>
<evidence type="ECO:0000259" key="8">
    <source>
        <dbReference type="PROSITE" id="PS50156"/>
    </source>
</evidence>
<evidence type="ECO:0000256" key="5">
    <source>
        <dbReference type="ARBA" id="ARBA00023136"/>
    </source>
</evidence>
<feature type="region of interest" description="Disordered" evidence="6">
    <location>
        <begin position="972"/>
        <end position="1037"/>
    </location>
</feature>
<feature type="transmembrane region" description="Helical" evidence="7">
    <location>
        <begin position="663"/>
        <end position="686"/>
    </location>
</feature>
<evidence type="ECO:0000313" key="9">
    <source>
        <dbReference type="EMBL" id="KAB1649207.1"/>
    </source>
</evidence>
<dbReference type="Gene3D" id="1.20.1640.10">
    <property type="entry name" value="Multidrug efflux transporter AcrB transmembrane domain"/>
    <property type="match status" value="2"/>
</dbReference>
<dbReference type="EMBL" id="WBJY01000001">
    <property type="protein sequence ID" value="KAB1649207.1"/>
    <property type="molecule type" value="Genomic_DNA"/>
</dbReference>
<keyword evidence="3 7" id="KW-0812">Transmembrane</keyword>
<feature type="transmembrane region" description="Helical" evidence="7">
    <location>
        <begin position="208"/>
        <end position="228"/>
    </location>
</feature>
<dbReference type="OrthoDB" id="7051771at2"/>
<dbReference type="PROSITE" id="PS50156">
    <property type="entry name" value="SSD"/>
    <property type="match status" value="1"/>
</dbReference>
<evidence type="ECO:0000256" key="4">
    <source>
        <dbReference type="ARBA" id="ARBA00022989"/>
    </source>
</evidence>
<sequence length="1037" mass="107774">MALFLYRIGRFSFHHPWRVIVTWLVLLGAALGAGIVLGGEMRESFDIPGTESQEALDRLNNVFPEVAGASASVVIAAPAGESVEGPVTTEAIAAAVVAIGDIDGVAQVVSPFSEFATDAVSPDAQAAIITVQFEGQVSEITEDQKDALIAATEQSVAGGASAAYSGSIFEDLEYGLTVTEAIGVLFAAFVLVVAFGSVLAAGLPLASALVAVGTTIGGILVVAAMTSVSSATPLLAVMIGIAVGIDYALFVLSRHRHQLANGLDPDESAATAVGTAGNAVIFAGVTVMIALVGLLIVGIPFLGVMGVAAAIAVFLAMTAAVTLLPSLFGLAGERLRPKAGSRAHRRESGADAKPTMGRRWVRIVLRAPWVFVVLVVGVLGAVALPALDLRLALPSAAGEQQGSVARDGYDAVAEHFGEGANGPLLVMLDITRADNDTLMDDLAAVSSEVAAVSGVKTAGDALPNPTVDSAIIQVIPTSGPADPATLDVVNALRELAPQVEDEYGIGLSVTGYTAVAIDISDRLDQALVPFALVVVGLAFLLLMMVFRSVLVPLKAALSFLLSIFAAFGVVVAIFQWGWFADAMHVVPGPIISFMPVLLMAIIFGLAMDYEVFLVSGMREAHVRGEKPRAAIEHGFAQGARVVTAAALIMFFVFAAFVPEGAGVIKAIALGLAVGIAFDAFLVRMTLVPALMAIMGKWAWWLPRWLDRLLPELDIEGEHLRHHRDDAGWALSSVEYAAIGAEKVVCGDARFALGPVSFEVPHSSVLIVQGIDEDRRVFAATLAGRLSPARGRLHVLGRPLPGDAVQVRGLVATATLDAVPERAEGASVAELLRERLVRVGEPATPDAVRALVDDVTAAMHVIGASDPTMSLDSRLADLDPLARSLVIAQLALAEYPSVFVADLGTLSTGTDATETVGRLIDGLTRIAPGDVTIVAGTSLGLDVVAATHRISNTARPVAWLELEPGATAGFIRRADPLPRPGDAEPATDTDANADSAWTPDDFALTDRSVPIGTEVATASAEPDRTAPLTDSHGKDVLR</sequence>
<comment type="caution">
    <text evidence="9">The sequence shown here is derived from an EMBL/GenBank/DDBJ whole genome shotgun (WGS) entry which is preliminary data.</text>
</comment>
<dbReference type="SUPFAM" id="SSF82866">
    <property type="entry name" value="Multidrug efflux transporter AcrB transmembrane domain"/>
    <property type="match status" value="2"/>
</dbReference>
<evidence type="ECO:0000256" key="3">
    <source>
        <dbReference type="ARBA" id="ARBA00022692"/>
    </source>
</evidence>
<dbReference type="PANTHER" id="PTHR33406:SF13">
    <property type="entry name" value="MEMBRANE PROTEIN YDFJ"/>
    <property type="match status" value="1"/>
</dbReference>
<keyword evidence="10" id="KW-1185">Reference proteome</keyword>
<dbReference type="Proteomes" id="UP000431744">
    <property type="component" value="Unassembled WGS sequence"/>
</dbReference>
<feature type="transmembrane region" description="Helical" evidence="7">
    <location>
        <begin position="273"/>
        <end position="301"/>
    </location>
</feature>